<dbReference type="InterPro" id="IPR003439">
    <property type="entry name" value="ABC_transporter-like_ATP-bd"/>
</dbReference>
<proteinExistence type="predicted"/>
<evidence type="ECO:0000313" key="5">
    <source>
        <dbReference type="EMBL" id="CAB4934713.1"/>
    </source>
</evidence>
<reference evidence="5" key="1">
    <citation type="submission" date="2020-05" db="EMBL/GenBank/DDBJ databases">
        <authorList>
            <person name="Chiriac C."/>
            <person name="Salcher M."/>
            <person name="Ghai R."/>
            <person name="Kavagutti S V."/>
        </authorList>
    </citation>
    <scope>NUCLEOTIDE SEQUENCE</scope>
</reference>
<dbReference type="PANTHER" id="PTHR42781">
    <property type="entry name" value="SPERMIDINE/PUTRESCINE IMPORT ATP-BINDING PROTEIN POTA"/>
    <property type="match status" value="1"/>
</dbReference>
<dbReference type="InterPro" id="IPR027417">
    <property type="entry name" value="P-loop_NTPase"/>
</dbReference>
<dbReference type="InterPro" id="IPR050093">
    <property type="entry name" value="ABC_SmlMolc_Importer"/>
</dbReference>
<accession>A0A6J7IUC7</accession>
<dbReference type="EMBL" id="CAFBMR010000185">
    <property type="protein sequence ID" value="CAB4934713.1"/>
    <property type="molecule type" value="Genomic_DNA"/>
</dbReference>
<feature type="domain" description="ABC transporter" evidence="4">
    <location>
        <begin position="1"/>
        <end position="215"/>
    </location>
</feature>
<dbReference type="SMART" id="SM00382">
    <property type="entry name" value="AAA"/>
    <property type="match status" value="1"/>
</dbReference>
<dbReference type="InterPro" id="IPR003593">
    <property type="entry name" value="AAA+_ATPase"/>
</dbReference>
<dbReference type="SUPFAM" id="SSF52540">
    <property type="entry name" value="P-loop containing nucleoside triphosphate hydrolases"/>
    <property type="match status" value="1"/>
</dbReference>
<keyword evidence="2" id="KW-0547">Nucleotide-binding</keyword>
<dbReference type="Pfam" id="PF00005">
    <property type="entry name" value="ABC_tran"/>
    <property type="match status" value="1"/>
</dbReference>
<dbReference type="GO" id="GO:0005524">
    <property type="term" value="F:ATP binding"/>
    <property type="evidence" value="ECO:0007669"/>
    <property type="project" value="UniProtKB-KW"/>
</dbReference>
<name>A0A6J7IUC7_9ZZZZ</name>
<dbReference type="PANTHER" id="PTHR42781:SF4">
    <property type="entry name" value="SPERMIDINE_PUTRESCINE IMPORT ATP-BINDING PROTEIN POTA"/>
    <property type="match status" value="1"/>
</dbReference>
<gene>
    <name evidence="5" type="ORF">UFOPK3610_02135</name>
</gene>
<keyword evidence="1" id="KW-0813">Transport</keyword>
<dbReference type="AlphaFoldDB" id="A0A6J7IUC7"/>
<sequence>MTTLDVNVTLALGSLDLHVELTAQPGEVIALLGPNGAGKTTLLRCITGMAPIDSGHIRFGEQVWDEPSADIFLAPEQRGIGMVFQDYVLFEHMSVLDNVAFPLRNRGASKQESRVQARAQLEHFDLADLAKERPGALSGGQSQRVALARAQMGAPKLLLLDEPFSALDAAVRPVVRSAIAEAAADRVTILVTHDPVDVADIAMRVIELVDGRIKP</sequence>
<protein>
    <submittedName>
        <fullName evidence="5">Unannotated protein</fullName>
    </submittedName>
</protein>
<evidence type="ECO:0000256" key="3">
    <source>
        <dbReference type="ARBA" id="ARBA00022840"/>
    </source>
</evidence>
<organism evidence="5">
    <name type="scientific">freshwater metagenome</name>
    <dbReference type="NCBI Taxonomy" id="449393"/>
    <lineage>
        <taxon>unclassified sequences</taxon>
        <taxon>metagenomes</taxon>
        <taxon>ecological metagenomes</taxon>
    </lineage>
</organism>
<dbReference type="Gene3D" id="3.40.50.300">
    <property type="entry name" value="P-loop containing nucleotide triphosphate hydrolases"/>
    <property type="match status" value="1"/>
</dbReference>
<dbReference type="GO" id="GO:0016887">
    <property type="term" value="F:ATP hydrolysis activity"/>
    <property type="evidence" value="ECO:0007669"/>
    <property type="project" value="InterPro"/>
</dbReference>
<dbReference type="PROSITE" id="PS50893">
    <property type="entry name" value="ABC_TRANSPORTER_2"/>
    <property type="match status" value="1"/>
</dbReference>
<keyword evidence="3" id="KW-0067">ATP-binding</keyword>
<evidence type="ECO:0000256" key="2">
    <source>
        <dbReference type="ARBA" id="ARBA00022741"/>
    </source>
</evidence>
<evidence type="ECO:0000259" key="4">
    <source>
        <dbReference type="PROSITE" id="PS50893"/>
    </source>
</evidence>
<evidence type="ECO:0000256" key="1">
    <source>
        <dbReference type="ARBA" id="ARBA00022448"/>
    </source>
</evidence>